<dbReference type="AlphaFoldDB" id="A0AAD1XYA7"/>
<organism evidence="1 2">
    <name type="scientific">Euplotes crassus</name>
    <dbReference type="NCBI Taxonomy" id="5936"/>
    <lineage>
        <taxon>Eukaryota</taxon>
        <taxon>Sar</taxon>
        <taxon>Alveolata</taxon>
        <taxon>Ciliophora</taxon>
        <taxon>Intramacronucleata</taxon>
        <taxon>Spirotrichea</taxon>
        <taxon>Hypotrichia</taxon>
        <taxon>Euplotida</taxon>
        <taxon>Euplotidae</taxon>
        <taxon>Moneuplotes</taxon>
    </lineage>
</organism>
<protein>
    <submittedName>
        <fullName evidence="1">Uncharacterized protein</fullName>
    </submittedName>
</protein>
<accession>A0AAD1XYA7</accession>
<proteinExistence type="predicted"/>
<reference evidence="1" key="1">
    <citation type="submission" date="2023-07" db="EMBL/GenBank/DDBJ databases">
        <authorList>
            <consortium name="AG Swart"/>
            <person name="Singh M."/>
            <person name="Singh A."/>
            <person name="Seah K."/>
            <person name="Emmerich C."/>
        </authorList>
    </citation>
    <scope>NUCLEOTIDE SEQUENCE</scope>
    <source>
        <strain evidence="1">DP1</strain>
    </source>
</reference>
<dbReference type="Proteomes" id="UP001295684">
    <property type="component" value="Unassembled WGS sequence"/>
</dbReference>
<evidence type="ECO:0000313" key="1">
    <source>
        <dbReference type="EMBL" id="CAI2381138.1"/>
    </source>
</evidence>
<comment type="caution">
    <text evidence="1">The sequence shown here is derived from an EMBL/GenBank/DDBJ whole genome shotgun (WGS) entry which is preliminary data.</text>
</comment>
<sequence>MPLGNIVKAIFVFCPYTDSKLIFPPKTSKYFLLIVSPRPIPFGLEVFLLSITPKS</sequence>
<keyword evidence="2" id="KW-1185">Reference proteome</keyword>
<gene>
    <name evidence="1" type="ORF">ECRASSUSDP1_LOCUS22584</name>
</gene>
<name>A0AAD1XYA7_EUPCR</name>
<evidence type="ECO:0000313" key="2">
    <source>
        <dbReference type="Proteomes" id="UP001295684"/>
    </source>
</evidence>
<dbReference type="EMBL" id="CAMPGE010023169">
    <property type="protein sequence ID" value="CAI2381138.1"/>
    <property type="molecule type" value="Genomic_DNA"/>
</dbReference>